<dbReference type="AlphaFoldDB" id="A0A2T3JCF7"/>
<evidence type="ECO:0000313" key="1">
    <source>
        <dbReference type="EMBL" id="PSU20403.1"/>
    </source>
</evidence>
<evidence type="ECO:0000313" key="4">
    <source>
        <dbReference type="Proteomes" id="UP000241618"/>
    </source>
</evidence>
<protein>
    <recommendedName>
        <fullName evidence="5">DUF2971 domain-containing protein</fullName>
    </recommendedName>
</protein>
<dbReference type="Proteomes" id="UP000241405">
    <property type="component" value="Unassembled WGS sequence"/>
</dbReference>
<dbReference type="InterPro" id="IPR021352">
    <property type="entry name" value="DUF2971"/>
</dbReference>
<gene>
    <name evidence="2" type="ORF">C9J18_20390</name>
    <name evidence="1" type="ORF">CTM96_19685</name>
</gene>
<name>A0A2T3JCF7_PHOPO</name>
<dbReference type="EMBL" id="PYMP01000031">
    <property type="protein sequence ID" value="PSU46528.1"/>
    <property type="molecule type" value="Genomic_DNA"/>
</dbReference>
<accession>A0A2T3JCF7</accession>
<comment type="caution">
    <text evidence="2">The sequence shown here is derived from an EMBL/GenBank/DDBJ whole genome shotgun (WGS) entry which is preliminary data.</text>
</comment>
<dbReference type="EMBL" id="PYMO01000032">
    <property type="protein sequence ID" value="PSU20403.1"/>
    <property type="molecule type" value="Genomic_DNA"/>
</dbReference>
<keyword evidence="3" id="KW-1185">Reference proteome</keyword>
<evidence type="ECO:0000313" key="2">
    <source>
        <dbReference type="EMBL" id="PSU46528.1"/>
    </source>
</evidence>
<evidence type="ECO:0008006" key="5">
    <source>
        <dbReference type="Google" id="ProtNLM"/>
    </source>
</evidence>
<organism evidence="2 4">
    <name type="scientific">Photobacterium phosphoreum</name>
    <dbReference type="NCBI Taxonomy" id="659"/>
    <lineage>
        <taxon>Bacteria</taxon>
        <taxon>Pseudomonadati</taxon>
        <taxon>Pseudomonadota</taxon>
        <taxon>Gammaproteobacteria</taxon>
        <taxon>Vibrionales</taxon>
        <taxon>Vibrionaceae</taxon>
        <taxon>Photobacterium</taxon>
    </lineage>
</organism>
<dbReference type="Pfam" id="PF11185">
    <property type="entry name" value="DUF2971"/>
    <property type="match status" value="1"/>
</dbReference>
<evidence type="ECO:0000313" key="3">
    <source>
        <dbReference type="Proteomes" id="UP000241405"/>
    </source>
</evidence>
<sequence>MIKLYKYLSEDVALKFIENPILRVTQSWDLNDPFECLIAQSDKAFLNNIKNGDLSTHMESFMSLHGIISLSETPDNLLMWSHYAGNHKGAVIEFTIDESDPFNLFNVCHIPISSDATLRKVNYRKNRKAPLNNSLEDLRNHYYLTKSDEWIYEKEYRYIFPITSIRFMKSSSKQTGLVELFESPDCKNKIDAWNDSVKNRDMFFVGINEKRITKIILGCNANISKFKAAMIDAERFADSVFKEFKNVEIAKIHPERYELDFVKLEGKV</sequence>
<proteinExistence type="predicted"/>
<dbReference type="RefSeq" id="WP_107191409.1">
    <property type="nucleotide sequence ID" value="NZ_PYMN01000033.1"/>
</dbReference>
<reference evidence="3 4" key="1">
    <citation type="submission" date="2018-03" db="EMBL/GenBank/DDBJ databases">
        <title>Whole genome sequencing of Histamine producing bacteria.</title>
        <authorList>
            <person name="Butler K."/>
        </authorList>
    </citation>
    <scope>NUCLEOTIDE SEQUENCE [LARGE SCALE GENOMIC DNA]</scope>
    <source>
        <strain evidence="2 4">FS-6.1</strain>
        <strain evidence="1 3">FS-6.2</strain>
    </source>
</reference>
<dbReference type="Proteomes" id="UP000241618">
    <property type="component" value="Unassembled WGS sequence"/>
</dbReference>